<name>A0A4Q2KN20_9SPHN</name>
<keyword evidence="2" id="KW-0812">Transmembrane</keyword>
<dbReference type="EMBL" id="SDPV01000002">
    <property type="protein sequence ID" value="RXZ64561.1"/>
    <property type="molecule type" value="Genomic_DNA"/>
</dbReference>
<gene>
    <name evidence="3" type="ORF">ETX26_11790</name>
</gene>
<dbReference type="Proteomes" id="UP000293623">
    <property type="component" value="Unassembled WGS sequence"/>
</dbReference>
<dbReference type="AlphaFoldDB" id="A0A4Q2KN20"/>
<evidence type="ECO:0000313" key="3">
    <source>
        <dbReference type="EMBL" id="RXZ64561.1"/>
    </source>
</evidence>
<dbReference type="OrthoDB" id="7505157at2"/>
<keyword evidence="2" id="KW-0472">Membrane</keyword>
<feature type="region of interest" description="Disordered" evidence="1">
    <location>
        <begin position="375"/>
        <end position="487"/>
    </location>
</feature>
<evidence type="ECO:0000256" key="1">
    <source>
        <dbReference type="SAM" id="MobiDB-lite"/>
    </source>
</evidence>
<feature type="transmembrane region" description="Helical" evidence="2">
    <location>
        <begin position="65"/>
        <end position="89"/>
    </location>
</feature>
<evidence type="ECO:0000256" key="2">
    <source>
        <dbReference type="SAM" id="Phobius"/>
    </source>
</evidence>
<accession>A0A4Q2KN20</accession>
<keyword evidence="2" id="KW-1133">Transmembrane helix</keyword>
<keyword evidence="4" id="KW-1185">Reference proteome</keyword>
<feature type="compositionally biased region" description="Acidic residues" evidence="1">
    <location>
        <begin position="424"/>
        <end position="435"/>
    </location>
</feature>
<feature type="compositionally biased region" description="Low complexity" evidence="1">
    <location>
        <begin position="463"/>
        <end position="481"/>
    </location>
</feature>
<protein>
    <submittedName>
        <fullName evidence="3">Uncharacterized protein</fullName>
    </submittedName>
</protein>
<feature type="transmembrane region" description="Helical" evidence="2">
    <location>
        <begin position="21"/>
        <end position="45"/>
    </location>
</feature>
<feature type="compositionally biased region" description="Basic and acidic residues" evidence="1">
    <location>
        <begin position="411"/>
        <end position="423"/>
    </location>
</feature>
<reference evidence="3 4" key="1">
    <citation type="submission" date="2019-01" db="EMBL/GenBank/DDBJ databases">
        <title>Altererythrobacter rhizovicinus sp. nov., isolated from the rhizosphere soil of Haloxylon ammodendron.</title>
        <authorList>
            <person name="Li H.-P."/>
            <person name="Gou J.-Y."/>
            <person name="Yao D."/>
            <person name="Han Q.-Q."/>
            <person name="Shao K.-Z."/>
            <person name="Zhao Q."/>
            <person name="Zhang J.-L."/>
        </authorList>
    </citation>
    <scope>NUCLEOTIDE SEQUENCE [LARGE SCALE GENOMIC DNA]</scope>
    <source>
        <strain evidence="3 4">AY-3R</strain>
    </source>
</reference>
<comment type="caution">
    <text evidence="3">The sequence shown here is derived from an EMBL/GenBank/DDBJ whole genome shotgun (WGS) entry which is preliminary data.</text>
</comment>
<organism evidence="3 4">
    <name type="scientific">Pelagerythrobacter rhizovicinus</name>
    <dbReference type="NCBI Taxonomy" id="2268576"/>
    <lineage>
        <taxon>Bacteria</taxon>
        <taxon>Pseudomonadati</taxon>
        <taxon>Pseudomonadota</taxon>
        <taxon>Alphaproteobacteria</taxon>
        <taxon>Sphingomonadales</taxon>
        <taxon>Erythrobacteraceae</taxon>
        <taxon>Pelagerythrobacter</taxon>
    </lineage>
</organism>
<sequence length="501" mass="51669">MAATYNGTTASKPPVSRHPAFPAIVALWFAALLGVGSLVLPVTLFESLVVATGLPTVLPAAEPPLGISARILIALVGGGLGAIIGLWLARKVATAQNAAPVREPRAPASLRQGKRPISAREELGAESFDEPVDDLPSATAVGRRRRFSATGQSSPGVPLGHVSFPDAGTEIVLSADMREEPVSAANDALDLAAFADTAHVAESSSSTAPTDDFEAEPARTFDAAPATPQAELAAELAAKAGIVAEADSSDAADHRADQAPLHDLSLAELVDRFALALQRAAERTETESPAAEMPARYVPDLGVEVAEAPRVAADPVPTPDSEEDAGPRAVASAVPVPPEAIPAALRPLELDDESVDHEDDDLALTLSLTADARPFADPVVGPRRPSTYEGEEGEEAPGEDAYSSLLSIGRSEGRREVAHFEEDRSADEETGDAIESDAALSERNGSSAEPAATPLHLAGRPFDAPAGASSPSGAMPSADPAQAERALRDALHKLQRLSGAA</sequence>
<feature type="compositionally biased region" description="Acidic residues" evidence="1">
    <location>
        <begin position="389"/>
        <end position="398"/>
    </location>
</feature>
<proteinExistence type="predicted"/>
<evidence type="ECO:0000313" key="4">
    <source>
        <dbReference type="Proteomes" id="UP000293623"/>
    </source>
</evidence>
<dbReference type="RefSeq" id="WP_129524868.1">
    <property type="nucleotide sequence ID" value="NZ_SDPV01000002.1"/>
</dbReference>